<dbReference type="PANTHER" id="PTHR24373:SF370">
    <property type="entry name" value="FISH-LIPS, ISOFORM E"/>
    <property type="match status" value="1"/>
</dbReference>
<dbReference type="GO" id="GO:0005615">
    <property type="term" value="C:extracellular space"/>
    <property type="evidence" value="ECO:0007669"/>
    <property type="project" value="TreeGrafter"/>
</dbReference>
<sequence length="1508" mass="172740">MPKQRKHIPTKTCCDYDASVSVGNFSSKNISHLEVLKSEIASIEPDSLLGYQVHELVLSNNNFQRVMDRALSSMKNSLVSLDLSYNKLDAIPFGAFRDLRNLQWLNLHRNQISSILGDWSHVKNTLANLFLGENDITELSSEIDERLPKEFRGFHQFKSLVWLNLDGNKLSKIYKHSLPVSLQTLSVSHNLIENFPLDSILTLPRLQWLYLRGNHIESLPDHKFESKLRLEKIDLGENDLRTLPRLLFNTSVYVRDLNLAFNDLSGLIAETFLGVSCRRIILSYNKIETIDYNAFSGIEGDLEYLDLDHNRISQFPPGISYLSSLKYLYLSSNSLTEVPDNAFANCCSTLKAISFSGNRINKIPSAALQNCTKISHFNFAYNDIYDIDENTFFGWGYSVETLILSNNHITNLKSEVFSNLNKLKELSISFNPLMYIDLKAFTGLYNLQNLEISFSLNREEIPDEIFKPLTNLQFLSADNNKFYFVSENSLDYLPNLRFLNLEFNEIQTIPKHLFKSSVHKYLTDVRLNNNKISTITSDTFSNLPELEVVLLASNIIHTVHRYSFSYLSNLEHLILSDNLITKINEHAFANLPLLEKLDLQINRLTEFHFNYFVNVSNLIQVNVSWNQIYNCEAGKQFLNIEILDMGHNKISHVPKCLENIGLLRKLYLNYNNISIIEPKNFMHLTSLERLDLNENFIDVIHKHSFAGLQNLQILDLSSNLITQLHNHQFSSLPKLRVLHLSYNKLKYLPKEVLSNTVLEMLDLSYNFFSVVPSLSLVEVGSSLRQLSISWNNIEHVDSTTFPDIPYLQYLNLNKNKLTILPDNVFTSLGLLQRLDISGNPLRANFKELFHYAQHLKELSLANTGINVVPHLPLPNLVSLNLSHNFIDYIEKNSLQNLKHLKYLYLNNNDLTQIPSHLWIHLPYLKVVDLSFNPIKEITSESFYGLQSLQELNINGMKHLKKFDNRAIKKIRILTTLSMQTWPNIEDFSSQLCNMLSTLKQLRIFKLHVQESTLDEQLMCISNPKIRHVEISGKHLKVIQPKAFLNFIRNPDLVLKIINTDIEELPSGLFSSFHRTAHLSIELINNKLLHLSPEVLYVNYSSWKKVGSTSIKGGLVISENNFVCGCHLAWLGHWLRRWARETLQSHNAPIEAAIRMNELLKQTTCVDATLNVRKPIVQLPPEDMSCQASALMSDELDWELLTRNINAANFKVEEKRKLLRMQLNIEKCDPKKLSMYTHVDLNVKSELEFCSNRLLELTDHVRQFEEKPVTSEYQRLETKLKHLYRRLDYISTAVEKEDQSQWRVIKDNCLTMLDSLTEVEESDVMRQNDLISVLETQFGNSNVADESVNLPTILSQNVVVSQSSVFTSQTIDSNFASSTSSNLIQNPSASNAFMSAGNYLNQSTSAVTVTTSILQPICSLARPVHSSPQFHSRRVDFNSPVAVDQIATQVRGLDLNEPSCSNNYFSGRPVSVAKWNLKFSGNTVTQAGRFMSQVAKCVEKKINFSRRSS</sequence>
<evidence type="ECO:0000256" key="2">
    <source>
        <dbReference type="ARBA" id="ARBA00022729"/>
    </source>
</evidence>
<dbReference type="InterPro" id="IPR050328">
    <property type="entry name" value="Dev_Immune_Receptor"/>
</dbReference>
<evidence type="ECO:0000256" key="3">
    <source>
        <dbReference type="ARBA" id="ARBA00022737"/>
    </source>
</evidence>
<evidence type="ECO:0008006" key="6">
    <source>
        <dbReference type="Google" id="ProtNLM"/>
    </source>
</evidence>
<name>A0AAN7PCB3_9COLE</name>
<keyword evidence="2" id="KW-0732">Signal</keyword>
<accession>A0AAN7PCB3</accession>
<dbReference type="SMART" id="SM00364">
    <property type="entry name" value="LRR_BAC"/>
    <property type="match status" value="10"/>
</dbReference>
<protein>
    <recommendedName>
        <fullName evidence="6">Chaoptin</fullName>
    </recommendedName>
</protein>
<comment type="caution">
    <text evidence="4">The sequence shown here is derived from an EMBL/GenBank/DDBJ whole genome shotgun (WGS) entry which is preliminary data.</text>
</comment>
<keyword evidence="1" id="KW-0433">Leucine-rich repeat</keyword>
<evidence type="ECO:0000256" key="1">
    <source>
        <dbReference type="ARBA" id="ARBA00022614"/>
    </source>
</evidence>
<keyword evidence="3" id="KW-0677">Repeat</keyword>
<dbReference type="EMBL" id="JARPUR010000002">
    <property type="protein sequence ID" value="KAK4881708.1"/>
    <property type="molecule type" value="Genomic_DNA"/>
</dbReference>
<dbReference type="SMART" id="SM00369">
    <property type="entry name" value="LRR_TYP"/>
    <property type="match status" value="28"/>
</dbReference>
<dbReference type="SMART" id="SM00365">
    <property type="entry name" value="LRR_SD22"/>
    <property type="match status" value="11"/>
</dbReference>
<dbReference type="Gene3D" id="3.80.10.10">
    <property type="entry name" value="Ribonuclease Inhibitor"/>
    <property type="match status" value="8"/>
</dbReference>
<organism evidence="4 5">
    <name type="scientific">Aquatica leii</name>
    <dbReference type="NCBI Taxonomy" id="1421715"/>
    <lineage>
        <taxon>Eukaryota</taxon>
        <taxon>Metazoa</taxon>
        <taxon>Ecdysozoa</taxon>
        <taxon>Arthropoda</taxon>
        <taxon>Hexapoda</taxon>
        <taxon>Insecta</taxon>
        <taxon>Pterygota</taxon>
        <taxon>Neoptera</taxon>
        <taxon>Endopterygota</taxon>
        <taxon>Coleoptera</taxon>
        <taxon>Polyphaga</taxon>
        <taxon>Elateriformia</taxon>
        <taxon>Elateroidea</taxon>
        <taxon>Lampyridae</taxon>
        <taxon>Luciolinae</taxon>
        <taxon>Aquatica</taxon>
    </lineage>
</organism>
<evidence type="ECO:0000313" key="5">
    <source>
        <dbReference type="Proteomes" id="UP001353858"/>
    </source>
</evidence>
<dbReference type="SUPFAM" id="SSF52058">
    <property type="entry name" value="L domain-like"/>
    <property type="match status" value="4"/>
</dbReference>
<keyword evidence="5" id="KW-1185">Reference proteome</keyword>
<dbReference type="GO" id="GO:0031012">
    <property type="term" value="C:extracellular matrix"/>
    <property type="evidence" value="ECO:0007669"/>
    <property type="project" value="TreeGrafter"/>
</dbReference>
<dbReference type="Proteomes" id="UP001353858">
    <property type="component" value="Unassembled WGS sequence"/>
</dbReference>
<dbReference type="Pfam" id="PF13855">
    <property type="entry name" value="LRR_8"/>
    <property type="match status" value="9"/>
</dbReference>
<dbReference type="InterPro" id="IPR003591">
    <property type="entry name" value="Leu-rich_rpt_typical-subtyp"/>
</dbReference>
<gene>
    <name evidence="4" type="ORF">RN001_005027</name>
</gene>
<reference evidence="5" key="1">
    <citation type="submission" date="2023-01" db="EMBL/GenBank/DDBJ databases">
        <title>Key to firefly adult light organ development and bioluminescence: homeobox transcription factors regulate luciferase expression and transportation to peroxisome.</title>
        <authorList>
            <person name="Fu X."/>
        </authorList>
    </citation>
    <scope>NUCLEOTIDE SEQUENCE [LARGE SCALE GENOMIC DNA]</scope>
</reference>
<dbReference type="InterPro" id="IPR032675">
    <property type="entry name" value="LRR_dom_sf"/>
</dbReference>
<proteinExistence type="predicted"/>
<dbReference type="PANTHER" id="PTHR24373">
    <property type="entry name" value="SLIT RELATED LEUCINE-RICH REPEAT NEURONAL PROTEIN"/>
    <property type="match status" value="1"/>
</dbReference>
<dbReference type="InterPro" id="IPR001611">
    <property type="entry name" value="Leu-rich_rpt"/>
</dbReference>
<dbReference type="FunFam" id="3.80.10.10:FF:001164">
    <property type="entry name" value="GH01279p"/>
    <property type="match status" value="1"/>
</dbReference>
<dbReference type="PROSITE" id="PS51450">
    <property type="entry name" value="LRR"/>
    <property type="match status" value="13"/>
</dbReference>
<evidence type="ECO:0000313" key="4">
    <source>
        <dbReference type="EMBL" id="KAK4881708.1"/>
    </source>
</evidence>